<keyword evidence="1" id="KW-0378">Hydrolase</keyword>
<dbReference type="EMBL" id="AP027142">
    <property type="protein sequence ID" value="BDV35125.1"/>
    <property type="molecule type" value="Genomic_DNA"/>
</dbReference>
<dbReference type="InterPro" id="IPR050301">
    <property type="entry name" value="NTE"/>
</dbReference>
<dbReference type="SUPFAM" id="SSF52151">
    <property type="entry name" value="FabD/lysophospholipase-like"/>
    <property type="match status" value="1"/>
</dbReference>
<dbReference type="Gene3D" id="3.40.1090.10">
    <property type="entry name" value="Cytosolic phospholipase A2 catalytic domain"/>
    <property type="match status" value="1"/>
</dbReference>
<keyword evidence="5" id="KW-0812">Transmembrane</keyword>
<dbReference type="PANTHER" id="PTHR14226:SF78">
    <property type="entry name" value="SLR0060 PROTEIN"/>
    <property type="match status" value="1"/>
</dbReference>
<evidence type="ECO:0000313" key="7">
    <source>
        <dbReference type="EMBL" id="BDV35125.1"/>
    </source>
</evidence>
<evidence type="ECO:0000256" key="2">
    <source>
        <dbReference type="ARBA" id="ARBA00022963"/>
    </source>
</evidence>
<evidence type="ECO:0000256" key="1">
    <source>
        <dbReference type="ARBA" id="ARBA00022801"/>
    </source>
</evidence>
<feature type="domain" description="PNPLA" evidence="6">
    <location>
        <begin position="31"/>
        <end position="308"/>
    </location>
</feature>
<proteinExistence type="predicted"/>
<keyword evidence="2" id="KW-0442">Lipid degradation</keyword>
<evidence type="ECO:0000256" key="4">
    <source>
        <dbReference type="SAM" id="MobiDB-lite"/>
    </source>
</evidence>
<feature type="transmembrane region" description="Helical" evidence="5">
    <location>
        <begin position="494"/>
        <end position="514"/>
    </location>
</feature>
<reference evidence="7 8" key="1">
    <citation type="journal article" date="2023" name="Int. J. Syst. Evol. Microbiol.">
        <title>Methylocystis iwaonis sp. nov., a type II methane-oxidizing bacterium from surface soil of a rice paddy field in Japan, and emended description of the genus Methylocystis (ex Whittenbury et al. 1970) Bowman et al. 1993.</title>
        <authorList>
            <person name="Kaise H."/>
            <person name="Sawadogo J.B."/>
            <person name="Alam M.S."/>
            <person name="Ueno C."/>
            <person name="Dianou D."/>
            <person name="Shinjo R."/>
            <person name="Asakawa S."/>
        </authorList>
    </citation>
    <scope>NUCLEOTIDE SEQUENCE [LARGE SCALE GENOMIC DNA]</scope>
    <source>
        <strain evidence="7 8">SS37A-Re</strain>
    </source>
</reference>
<feature type="region of interest" description="Disordered" evidence="4">
    <location>
        <begin position="603"/>
        <end position="628"/>
    </location>
</feature>
<dbReference type="InterPro" id="IPR002641">
    <property type="entry name" value="PNPLA_dom"/>
</dbReference>
<evidence type="ECO:0000256" key="5">
    <source>
        <dbReference type="SAM" id="Phobius"/>
    </source>
</evidence>
<keyword evidence="3" id="KW-0443">Lipid metabolism</keyword>
<feature type="transmembrane region" description="Helical" evidence="5">
    <location>
        <begin position="573"/>
        <end position="593"/>
    </location>
</feature>
<dbReference type="RefSeq" id="WP_281928466.1">
    <property type="nucleotide sequence ID" value="NZ_AP027142.1"/>
</dbReference>
<evidence type="ECO:0000256" key="3">
    <source>
        <dbReference type="ARBA" id="ARBA00023098"/>
    </source>
</evidence>
<name>A0ABN6VIG6_9HYPH</name>
<feature type="transmembrane region" description="Helical" evidence="5">
    <location>
        <begin position="526"/>
        <end position="544"/>
    </location>
</feature>
<keyword evidence="5" id="KW-1133">Transmembrane helix</keyword>
<dbReference type="PANTHER" id="PTHR14226">
    <property type="entry name" value="NEUROPATHY TARGET ESTERASE/SWISS CHEESE D.MELANOGASTER"/>
    <property type="match status" value="1"/>
</dbReference>
<protein>
    <recommendedName>
        <fullName evidence="6">PNPLA domain-containing protein</fullName>
    </recommendedName>
</protein>
<feature type="compositionally biased region" description="Basic and acidic residues" evidence="4">
    <location>
        <begin position="607"/>
        <end position="621"/>
    </location>
</feature>
<keyword evidence="8" id="KW-1185">Reference proteome</keyword>
<evidence type="ECO:0000259" key="6">
    <source>
        <dbReference type="Pfam" id="PF01734"/>
    </source>
</evidence>
<organism evidence="7 8">
    <name type="scientific">Methylocystis iwaonis</name>
    <dbReference type="NCBI Taxonomy" id="2885079"/>
    <lineage>
        <taxon>Bacteria</taxon>
        <taxon>Pseudomonadati</taxon>
        <taxon>Pseudomonadota</taxon>
        <taxon>Alphaproteobacteria</taxon>
        <taxon>Hyphomicrobiales</taxon>
        <taxon>Methylocystaceae</taxon>
        <taxon>Methylocystis</taxon>
    </lineage>
</organism>
<dbReference type="Proteomes" id="UP001317629">
    <property type="component" value="Chromosome"/>
</dbReference>
<gene>
    <name evidence="7" type="ORF">SS37A_26540</name>
</gene>
<keyword evidence="5" id="KW-0472">Membrane</keyword>
<evidence type="ECO:0000313" key="8">
    <source>
        <dbReference type="Proteomes" id="UP001317629"/>
    </source>
</evidence>
<dbReference type="Pfam" id="PF01734">
    <property type="entry name" value="Patatin"/>
    <property type="match status" value="1"/>
</dbReference>
<sequence>MTAARILAIVPSVGAYIPTVWSLAPGQKLGLALSGGGFRASLFHIGVLARLAELDLLRRVDVLSTVSGGSIIGAFYYLKLKKLLEERPLGPNGEPILPSSQDYVDLVGEIESEFLAAVQTNVRIKALLDPVANARMIFSDDYSRSDRIAEVYEQCFYSRFAKNPGEKIPLSDLLITPAWMQPGFNVREYNSTSDFKIPILNLNATSLNTGGRWVFTATDLGEVPSANPIGTIKPLPRISYSDPSLTPEQQKKLAQIGLSEAVAASACVPAIFTPLAIHDLYPKGANGEEIVVELVDGGVYDNQGVEALLSEKCDLIICSDASGQLDGNRTPDIQLLPVATRSNDILATRVRAECYDNLRNCPGDGSFVFFHLRDDFPGNAAYPSLPGPVDQCNGLNDGHIYALSNIRTDLDAFSDIEAYTLMYDGYCLADYFLQHNQGNAGLGAPSPGGAPRQPWRFLAIRGMVKTDKQKLLSHLLIGKYLFFKPFYADPARTWGVTLLLLAPVLFFLWARVDLVAELYKLFVENILYYLLPAALIGAAGYAIVKALDNAPKLLKLFDFIRKYRRADNPMLTALFYAPGLIGAAVAFLNLSIYNKIFLQAGQLPPPSDREAAPEADRRPEQLEAAAQE</sequence>
<dbReference type="InterPro" id="IPR016035">
    <property type="entry name" value="Acyl_Trfase/lysoPLipase"/>
</dbReference>
<accession>A0ABN6VIG6</accession>